<evidence type="ECO:0000256" key="1">
    <source>
        <dbReference type="ARBA" id="ARBA00004127"/>
    </source>
</evidence>
<feature type="transmembrane region" description="Helical" evidence="7">
    <location>
        <begin position="142"/>
        <end position="164"/>
    </location>
</feature>
<evidence type="ECO:0000313" key="10">
    <source>
        <dbReference type="Proteomes" id="UP001165060"/>
    </source>
</evidence>
<evidence type="ECO:0000256" key="7">
    <source>
        <dbReference type="SAM" id="Phobius"/>
    </source>
</evidence>
<evidence type="ECO:0000256" key="3">
    <source>
        <dbReference type="ARBA" id="ARBA00022448"/>
    </source>
</evidence>
<organism evidence="9 10">
    <name type="scientific">Tetraparma gracilis</name>
    <dbReference type="NCBI Taxonomy" id="2962635"/>
    <lineage>
        <taxon>Eukaryota</taxon>
        <taxon>Sar</taxon>
        <taxon>Stramenopiles</taxon>
        <taxon>Ochrophyta</taxon>
        <taxon>Bolidophyceae</taxon>
        <taxon>Parmales</taxon>
        <taxon>Triparmaceae</taxon>
        <taxon>Tetraparma</taxon>
    </lineage>
</organism>
<evidence type="ECO:0000259" key="8">
    <source>
        <dbReference type="PROSITE" id="PS50850"/>
    </source>
</evidence>
<feature type="transmembrane region" description="Helical" evidence="7">
    <location>
        <begin position="270"/>
        <end position="296"/>
    </location>
</feature>
<feature type="transmembrane region" description="Helical" evidence="7">
    <location>
        <begin position="84"/>
        <end position="104"/>
    </location>
</feature>
<gene>
    <name evidence="9" type="ORF">TeGR_g12991</name>
</gene>
<evidence type="ECO:0000256" key="4">
    <source>
        <dbReference type="ARBA" id="ARBA00022692"/>
    </source>
</evidence>
<keyword evidence="4 7" id="KW-0812">Transmembrane</keyword>
<dbReference type="PROSITE" id="PS50850">
    <property type="entry name" value="MFS"/>
    <property type="match status" value="1"/>
</dbReference>
<dbReference type="InterPro" id="IPR024671">
    <property type="entry name" value="Atg22-like"/>
</dbReference>
<keyword evidence="3" id="KW-0813">Transport</keyword>
<evidence type="ECO:0000313" key="9">
    <source>
        <dbReference type="EMBL" id="GMI43018.1"/>
    </source>
</evidence>
<feature type="transmembrane region" description="Helical" evidence="7">
    <location>
        <begin position="184"/>
        <end position="204"/>
    </location>
</feature>
<dbReference type="InterPro" id="IPR050495">
    <property type="entry name" value="ATG22/LtaA_families"/>
</dbReference>
<evidence type="ECO:0000256" key="6">
    <source>
        <dbReference type="ARBA" id="ARBA00023136"/>
    </source>
</evidence>
<feature type="transmembrane region" description="Helical" evidence="7">
    <location>
        <begin position="400"/>
        <end position="418"/>
    </location>
</feature>
<dbReference type="EMBL" id="BRYB01002322">
    <property type="protein sequence ID" value="GMI43018.1"/>
    <property type="molecule type" value="Genomic_DNA"/>
</dbReference>
<dbReference type="InterPro" id="IPR020846">
    <property type="entry name" value="MFS_dom"/>
</dbReference>
<feature type="transmembrane region" description="Helical" evidence="7">
    <location>
        <begin position="28"/>
        <end position="45"/>
    </location>
</feature>
<evidence type="ECO:0000256" key="5">
    <source>
        <dbReference type="ARBA" id="ARBA00022989"/>
    </source>
</evidence>
<feature type="transmembrane region" description="Helical" evidence="7">
    <location>
        <begin position="216"/>
        <end position="233"/>
    </location>
</feature>
<proteinExistence type="inferred from homology"/>
<dbReference type="InterPro" id="IPR036259">
    <property type="entry name" value="MFS_trans_sf"/>
</dbReference>
<dbReference type="PANTHER" id="PTHR23519:SF1">
    <property type="entry name" value="AUTOPHAGY-RELATED PROTEIN 22"/>
    <property type="match status" value="1"/>
</dbReference>
<feature type="transmembrane region" description="Helical" evidence="7">
    <location>
        <begin position="308"/>
        <end position="326"/>
    </location>
</feature>
<name>A0ABQ6N957_9STRA</name>
<feature type="transmembrane region" description="Helical" evidence="7">
    <location>
        <begin position="338"/>
        <end position="356"/>
    </location>
</feature>
<feature type="transmembrane region" description="Helical" evidence="7">
    <location>
        <begin position="116"/>
        <end position="135"/>
    </location>
</feature>
<comment type="caution">
    <text evidence="9">The sequence shown here is derived from an EMBL/GenBank/DDBJ whole genome shotgun (WGS) entry which is preliminary data.</text>
</comment>
<comment type="similarity">
    <text evidence="2">Belongs to the ATG22 family.</text>
</comment>
<feature type="domain" description="Major facilitator superfamily (MFS) profile" evidence="8">
    <location>
        <begin position="270"/>
        <end position="486"/>
    </location>
</feature>
<feature type="transmembrane region" description="Helical" evidence="7">
    <location>
        <begin position="363"/>
        <end position="380"/>
    </location>
</feature>
<evidence type="ECO:0000256" key="2">
    <source>
        <dbReference type="ARBA" id="ARBA00006978"/>
    </source>
</evidence>
<reference evidence="9 10" key="1">
    <citation type="journal article" date="2023" name="Commun. Biol.">
        <title>Genome analysis of Parmales, the sister group of diatoms, reveals the evolutionary specialization of diatoms from phago-mixotrophs to photoautotrophs.</title>
        <authorList>
            <person name="Ban H."/>
            <person name="Sato S."/>
            <person name="Yoshikawa S."/>
            <person name="Yamada K."/>
            <person name="Nakamura Y."/>
            <person name="Ichinomiya M."/>
            <person name="Sato N."/>
            <person name="Blanc-Mathieu R."/>
            <person name="Endo H."/>
            <person name="Kuwata A."/>
            <person name="Ogata H."/>
        </authorList>
    </citation>
    <scope>NUCLEOTIDE SEQUENCE [LARGE SCALE GENOMIC DNA]</scope>
</reference>
<comment type="subcellular location">
    <subcellularLocation>
        <location evidence="1">Endomembrane system</location>
        <topology evidence="1">Multi-pass membrane protein</topology>
    </subcellularLocation>
</comment>
<keyword evidence="6 7" id="KW-0472">Membrane</keyword>
<accession>A0ABQ6N957</accession>
<keyword evidence="10" id="KW-1185">Reference proteome</keyword>
<sequence>MPPIHGSCCCQWKNGETSGWILDASGRGAVVISGIFLGTALLYLADIAAGCLPPNEDIVADETDQLTGTDECDGRVYGMKPSSLLAVMGTITGLLAALTMPIIGAIIDYTDLRWKFGWYSGLALVVINAVQIALAQSTWLMMAILQVTAGYIYLIHCVVQYAYLPELTNDDKELTQITASSNSWQFGTQVCYLIVIIGSAMAGGLGDVGTARLSQALVVVYATFTFFYSWMYLMKPRPALHKLPEGESLIAIAPKQIKKTLASMYSDYPAVFWTLAGISFAEAGANAFTTIAVTYAKTVLGMAGSESGLLILICLIFAVPGSKLFSKLTDRVGAHKSYMMSLVYWAVVTMIAPFCMHSPETKSMGYVFGIFWGLGFGWIYPTQRNLFCLIMPCGQESELMGIYIFAGQILAWLPPLIFTAMNEAGVSMRWGLFSDAMFFLIALVISYNMGDFELACMKAKETSDKRVRAGADGSVAAGADKQSNIV</sequence>
<protein>
    <recommendedName>
        <fullName evidence="8">Major facilitator superfamily (MFS) profile domain-containing protein</fullName>
    </recommendedName>
</protein>
<feature type="transmembrane region" description="Helical" evidence="7">
    <location>
        <begin position="430"/>
        <end position="450"/>
    </location>
</feature>
<dbReference type="Pfam" id="PF11700">
    <property type="entry name" value="ATG22"/>
    <property type="match status" value="1"/>
</dbReference>
<keyword evidence="5 7" id="KW-1133">Transmembrane helix</keyword>
<dbReference type="PANTHER" id="PTHR23519">
    <property type="entry name" value="AUTOPHAGY-RELATED PROTEIN 22"/>
    <property type="match status" value="1"/>
</dbReference>
<dbReference type="Gene3D" id="1.20.1250.20">
    <property type="entry name" value="MFS general substrate transporter like domains"/>
    <property type="match status" value="1"/>
</dbReference>
<dbReference type="SUPFAM" id="SSF103473">
    <property type="entry name" value="MFS general substrate transporter"/>
    <property type="match status" value="1"/>
</dbReference>
<dbReference type="Proteomes" id="UP001165060">
    <property type="component" value="Unassembled WGS sequence"/>
</dbReference>